<dbReference type="GO" id="GO:0004674">
    <property type="term" value="F:protein serine/threonine kinase activity"/>
    <property type="evidence" value="ECO:0007669"/>
    <property type="project" value="TreeGrafter"/>
</dbReference>
<protein>
    <recommendedName>
        <fullName evidence="6">Protein kinase domain-containing protein</fullName>
    </recommendedName>
</protein>
<dbReference type="InterPro" id="IPR017441">
    <property type="entry name" value="Protein_kinase_ATP_BS"/>
</dbReference>
<dbReference type="PRINTS" id="PR00109">
    <property type="entry name" value="TYRKINASE"/>
</dbReference>
<evidence type="ECO:0000259" key="6">
    <source>
        <dbReference type="PROSITE" id="PS50011"/>
    </source>
</evidence>
<dbReference type="PROSITE" id="PS00107">
    <property type="entry name" value="PROTEIN_KINASE_ATP"/>
    <property type="match status" value="1"/>
</dbReference>
<dbReference type="InterPro" id="IPR001245">
    <property type="entry name" value="Ser-Thr/Tyr_kinase_cat_dom"/>
</dbReference>
<dbReference type="PROSITE" id="PS50011">
    <property type="entry name" value="PROTEIN_KINASE_DOM"/>
    <property type="match status" value="1"/>
</dbReference>
<dbReference type="Pfam" id="PF07714">
    <property type="entry name" value="PK_Tyr_Ser-Thr"/>
    <property type="match status" value="1"/>
</dbReference>
<dbReference type="InterPro" id="IPR051681">
    <property type="entry name" value="Ser/Thr_Kinases-Pseudokinases"/>
</dbReference>
<dbReference type="STRING" id="1348612.A0A397HSM3"/>
<dbReference type="AlphaFoldDB" id="A0A397HSM3"/>
<dbReference type="Proteomes" id="UP000266861">
    <property type="component" value="Unassembled WGS sequence"/>
</dbReference>
<dbReference type="OrthoDB" id="10261027at2759"/>
<organism evidence="7 8">
    <name type="scientific">Diversispora epigaea</name>
    <dbReference type="NCBI Taxonomy" id="1348612"/>
    <lineage>
        <taxon>Eukaryota</taxon>
        <taxon>Fungi</taxon>
        <taxon>Fungi incertae sedis</taxon>
        <taxon>Mucoromycota</taxon>
        <taxon>Glomeromycotina</taxon>
        <taxon>Glomeromycetes</taxon>
        <taxon>Diversisporales</taxon>
        <taxon>Diversisporaceae</taxon>
        <taxon>Diversispora</taxon>
    </lineage>
</organism>
<dbReference type="Gene3D" id="1.10.510.10">
    <property type="entry name" value="Transferase(Phosphotransferase) domain 1"/>
    <property type="match status" value="1"/>
</dbReference>
<feature type="binding site" evidence="5">
    <location>
        <position position="54"/>
    </location>
    <ligand>
        <name>ATP</name>
        <dbReference type="ChEBI" id="CHEBI:30616"/>
    </ligand>
</feature>
<keyword evidence="2 5" id="KW-0547">Nucleotide-binding</keyword>
<dbReference type="GO" id="GO:0005524">
    <property type="term" value="F:ATP binding"/>
    <property type="evidence" value="ECO:0007669"/>
    <property type="project" value="UniProtKB-UniRule"/>
</dbReference>
<dbReference type="SUPFAM" id="SSF56112">
    <property type="entry name" value="Protein kinase-like (PK-like)"/>
    <property type="match status" value="1"/>
</dbReference>
<dbReference type="InterPro" id="IPR011009">
    <property type="entry name" value="Kinase-like_dom_sf"/>
</dbReference>
<keyword evidence="3" id="KW-0418">Kinase</keyword>
<feature type="domain" description="Protein kinase" evidence="6">
    <location>
        <begin position="25"/>
        <end position="288"/>
    </location>
</feature>
<keyword evidence="4 5" id="KW-0067">ATP-binding</keyword>
<evidence type="ECO:0000256" key="4">
    <source>
        <dbReference type="ARBA" id="ARBA00022840"/>
    </source>
</evidence>
<evidence type="ECO:0000256" key="2">
    <source>
        <dbReference type="ARBA" id="ARBA00022741"/>
    </source>
</evidence>
<sequence>MSGIKDLLENAVKNRFIISFEYDTLKDFVDIGSGAFGQVTRAYSNSLEKYVALKSLKSLNNEEEFAAFVKELRNFNTVNHHDNIIQFLGISKDPKETYYLVLQYAEGGDLRTYLQKNFETLDWETKISMAKDIARGLNFIHNADIVHRDLHSKNILVHQKRLLITDLGLSKSLDTDSKSVIGGVLAYTDPEWIRNMRKGYKRNKASDVYSIGVLFWELSSGRPPFKDFQLFEISDKVKSGEREKPINGTPVDYVNIYSSAWNDNPTQRPTVENIRNSLGKIQFENIFYVSNENTKSIQPKVIIIDEHSQDLVSNASDWDQSNENINLSREVNDQTLTDFASQEITGIDN</sequence>
<evidence type="ECO:0000256" key="1">
    <source>
        <dbReference type="ARBA" id="ARBA00022679"/>
    </source>
</evidence>
<keyword evidence="8" id="KW-1185">Reference proteome</keyword>
<accession>A0A397HSM3</accession>
<dbReference type="PANTHER" id="PTHR44329:SF288">
    <property type="entry name" value="MITOGEN-ACTIVATED PROTEIN KINASE KINASE KINASE 20"/>
    <property type="match status" value="1"/>
</dbReference>
<comment type="caution">
    <text evidence="7">The sequence shown here is derived from an EMBL/GenBank/DDBJ whole genome shotgun (WGS) entry which is preliminary data.</text>
</comment>
<dbReference type="InterPro" id="IPR000719">
    <property type="entry name" value="Prot_kinase_dom"/>
</dbReference>
<evidence type="ECO:0000313" key="7">
    <source>
        <dbReference type="EMBL" id="RHZ64143.1"/>
    </source>
</evidence>
<evidence type="ECO:0000256" key="5">
    <source>
        <dbReference type="PROSITE-ProRule" id="PRU10141"/>
    </source>
</evidence>
<gene>
    <name evidence="7" type="ORF">Glove_326g23</name>
</gene>
<name>A0A397HSM3_9GLOM</name>
<dbReference type="EMBL" id="PQFF01000298">
    <property type="protein sequence ID" value="RHZ64143.1"/>
    <property type="molecule type" value="Genomic_DNA"/>
</dbReference>
<reference evidence="7 8" key="1">
    <citation type="submission" date="2018-08" db="EMBL/GenBank/DDBJ databases">
        <title>Genome and evolution of the arbuscular mycorrhizal fungus Diversispora epigaea (formerly Glomus versiforme) and its bacterial endosymbionts.</title>
        <authorList>
            <person name="Sun X."/>
            <person name="Fei Z."/>
            <person name="Harrison M."/>
        </authorList>
    </citation>
    <scope>NUCLEOTIDE SEQUENCE [LARGE SCALE GENOMIC DNA]</scope>
    <source>
        <strain evidence="7 8">IT104</strain>
    </source>
</reference>
<evidence type="ECO:0000256" key="3">
    <source>
        <dbReference type="ARBA" id="ARBA00022777"/>
    </source>
</evidence>
<keyword evidence="1" id="KW-0808">Transferase</keyword>
<dbReference type="PANTHER" id="PTHR44329">
    <property type="entry name" value="SERINE/THREONINE-PROTEIN KINASE TNNI3K-RELATED"/>
    <property type="match status" value="1"/>
</dbReference>
<evidence type="ECO:0000313" key="8">
    <source>
        <dbReference type="Proteomes" id="UP000266861"/>
    </source>
</evidence>
<proteinExistence type="predicted"/>